<proteinExistence type="inferred from homology"/>
<evidence type="ECO:0000313" key="17">
    <source>
        <dbReference type="Proteomes" id="UP000790347"/>
    </source>
</evidence>
<evidence type="ECO:0000256" key="3">
    <source>
        <dbReference type="ARBA" id="ARBA00018192"/>
    </source>
</evidence>
<evidence type="ECO:0000256" key="7">
    <source>
        <dbReference type="ARBA" id="ARBA00022792"/>
    </source>
</evidence>
<name>A0A922HVC6_DERFA</name>
<evidence type="ECO:0000256" key="9">
    <source>
        <dbReference type="ARBA" id="ARBA00022989"/>
    </source>
</evidence>
<reference evidence="15" key="3">
    <citation type="journal article" date="2021" name="World Allergy Organ. J.">
        <title>Chromosome-level assembly of Dermatophagoides farinae genome and transcriptome reveals two novel allergens Der f 37 and Der f 39.</title>
        <authorList>
            <person name="Chen J."/>
            <person name="Cai Z."/>
            <person name="Fan D."/>
            <person name="Hu J."/>
            <person name="Hou Y."/>
            <person name="He Y."/>
            <person name="Zhang Z."/>
            <person name="Zhao Z."/>
            <person name="Gao P."/>
            <person name="Hu W."/>
            <person name="Sun J."/>
            <person name="Li J."/>
            <person name="Ji K."/>
        </authorList>
    </citation>
    <scope>NUCLEOTIDE SEQUENCE</scope>
    <source>
        <strain evidence="15">JKM2019</strain>
    </source>
</reference>
<dbReference type="EMBL" id="ASGP02000005">
    <property type="protein sequence ID" value="KAH9505832.1"/>
    <property type="molecule type" value="Genomic_DNA"/>
</dbReference>
<comment type="subcellular location">
    <subcellularLocation>
        <location evidence="1 14">Mitochondrion inner membrane</location>
        <topology evidence="1 14">Single-pass membrane protein</topology>
        <orientation evidence="1 14">Matrix side</orientation>
    </subcellularLocation>
</comment>
<comment type="function">
    <text evidence="14">Complex I functions in the transfer of electrons from NADH to the respiratory chain. Accessory subunit of the mitochondrial membrane respiratory chain NADH dehydrogenase (Complex I), that is believed not to be involved in catalysis.</text>
</comment>
<keyword evidence="17" id="KW-1185">Reference proteome</keyword>
<evidence type="ECO:0000256" key="4">
    <source>
        <dbReference type="ARBA" id="ARBA00022448"/>
    </source>
</evidence>
<evidence type="ECO:0000256" key="5">
    <source>
        <dbReference type="ARBA" id="ARBA00022660"/>
    </source>
</evidence>
<evidence type="ECO:0000313" key="16">
    <source>
        <dbReference type="EMBL" id="KAH9505832.1"/>
    </source>
</evidence>
<evidence type="ECO:0000256" key="2">
    <source>
        <dbReference type="ARBA" id="ARBA00007312"/>
    </source>
</evidence>
<protein>
    <recommendedName>
        <fullName evidence="3 14">NADH dehydrogenase [ubiquinone] 1 alpha subcomplex subunit 13</fullName>
    </recommendedName>
</protein>
<evidence type="ECO:0000313" key="15">
    <source>
        <dbReference type="EMBL" id="KAH7643048.1"/>
    </source>
</evidence>
<dbReference type="GO" id="GO:0005743">
    <property type="term" value="C:mitochondrial inner membrane"/>
    <property type="evidence" value="ECO:0007669"/>
    <property type="project" value="UniProtKB-SubCell"/>
</dbReference>
<reference evidence="16" key="4">
    <citation type="journal article" date="2022" name="Res Sq">
        <title>Comparative Genomics Reveals Insights into the Divergent Evolution of Astigmatic Mites and Household Pest Adaptations.</title>
        <authorList>
            <person name="Xiong Q."/>
            <person name="Wan A.T.-Y."/>
            <person name="Liu X.-Y."/>
            <person name="Fung C.S.-H."/>
            <person name="Xiao X."/>
            <person name="Malainual N."/>
            <person name="Hou J."/>
            <person name="Wang L."/>
            <person name="Wang M."/>
            <person name="Yang K."/>
            <person name="Cui Y."/>
            <person name="Leung E."/>
            <person name="Nong W."/>
            <person name="Shin S.-K."/>
            <person name="Au S."/>
            <person name="Jeong K.Y."/>
            <person name="Chew F.T."/>
            <person name="Hui J."/>
            <person name="Leung T.F."/>
            <person name="Tungtrongchitr A."/>
            <person name="Zhong N."/>
            <person name="Liu Z."/>
            <person name="Tsui S."/>
        </authorList>
    </citation>
    <scope>NUCLEOTIDE SEQUENCE</scope>
    <source>
        <strain evidence="16">Derf</strain>
        <tissue evidence="16">Whole organism</tissue>
    </source>
</reference>
<dbReference type="Proteomes" id="UP000828236">
    <property type="component" value="Unassembled WGS sequence"/>
</dbReference>
<comment type="function">
    <text evidence="12">Accessory subunit of the mitochondrial membrane respiratory chain NADH dehydrogenase (Complex I), that is believed not to be involved in catalysis. Complex I functions in the transfer of electrons from NADH to the respiratory chain. The immediate electron acceptor for the enzyme is believed to be ubiquinone. Involved in the interferon/all-trans-retinoic acid (IFN/RA) induced cell death. This apoptotic activity is inhibited by interaction with viral IRF1. Prevents the transactivation of STAT3 target genes. May play a role in CARD15-mediated innate mucosal responses and serve to regulate intestinal epithelial cell responses to microbes.</text>
</comment>
<evidence type="ECO:0000256" key="14">
    <source>
        <dbReference type="RuleBase" id="RU368034"/>
    </source>
</evidence>
<sequence>MSAYSAGSPKQEMPPPGGYEEINFRRIPAQRIFGYKAFFIGSTMLSVYAIFYYNRRKRHLHQLNAEYNDHVIAVEPLARAEIDRAFLRQLRHNRNVERDLMKNVPDWEVGTLWGGKVFKTIPDNALPNVAMQEFYGHRSLKDMREFTKPNRDVGLEDNTINSFS</sequence>
<comment type="similarity">
    <text evidence="2 14">Belongs to the complex I NDUFA13 subunit family.</text>
</comment>
<dbReference type="PANTHER" id="PTHR12966">
    <property type="entry name" value="NADH DEHYDROGENASE UBIQUINONE 1 ALPHA SUBCOMPLEX SUBUNIT 13"/>
    <property type="match status" value="1"/>
</dbReference>
<keyword evidence="7 14" id="KW-0999">Mitochondrion inner membrane</keyword>
<reference evidence="15" key="2">
    <citation type="submission" date="2020-06" db="EMBL/GenBank/DDBJ databases">
        <authorList>
            <person name="Ji K."/>
            <person name="Li J."/>
        </authorList>
    </citation>
    <scope>NUCLEOTIDE SEQUENCE</scope>
    <source>
        <strain evidence="15">JKM2019</strain>
        <tissue evidence="15">Whole body</tissue>
    </source>
</reference>
<comment type="subunit">
    <text evidence="13">Complex I is composed of 45 different subunits. Interacts with CARD15, but not with CARD4. Interacts with STAT3, but not with STAT1, STAT2 and STAT5A. Interacts with OLFM4.</text>
</comment>
<evidence type="ECO:0000256" key="12">
    <source>
        <dbReference type="ARBA" id="ARBA00045908"/>
    </source>
</evidence>
<dbReference type="EMBL" id="SDOV01000003">
    <property type="protein sequence ID" value="KAH7643048.1"/>
    <property type="molecule type" value="Genomic_DNA"/>
</dbReference>
<keyword evidence="4 14" id="KW-0813">Transport</keyword>
<accession>A0A922HVC6</accession>
<dbReference type="AlphaFoldDB" id="A0A922HVC6"/>
<dbReference type="GO" id="GO:0045271">
    <property type="term" value="C:respiratory chain complex I"/>
    <property type="evidence" value="ECO:0007669"/>
    <property type="project" value="UniProtKB-UniRule"/>
</dbReference>
<gene>
    <name evidence="16" type="primary">Ndufa13</name>
    <name evidence="16" type="ORF">DERF_010604</name>
    <name evidence="15" type="ORF">HUG17_9739</name>
</gene>
<organism evidence="16 17">
    <name type="scientific">Dermatophagoides farinae</name>
    <name type="common">American house dust mite</name>
    <dbReference type="NCBI Taxonomy" id="6954"/>
    <lineage>
        <taxon>Eukaryota</taxon>
        <taxon>Metazoa</taxon>
        <taxon>Ecdysozoa</taxon>
        <taxon>Arthropoda</taxon>
        <taxon>Chelicerata</taxon>
        <taxon>Arachnida</taxon>
        <taxon>Acari</taxon>
        <taxon>Acariformes</taxon>
        <taxon>Sarcoptiformes</taxon>
        <taxon>Astigmata</taxon>
        <taxon>Psoroptidia</taxon>
        <taxon>Analgoidea</taxon>
        <taxon>Pyroglyphidae</taxon>
        <taxon>Dermatophagoidinae</taxon>
        <taxon>Dermatophagoides</taxon>
    </lineage>
</organism>
<feature type="transmembrane region" description="Helical" evidence="14">
    <location>
        <begin position="33"/>
        <end position="53"/>
    </location>
</feature>
<evidence type="ECO:0000256" key="8">
    <source>
        <dbReference type="ARBA" id="ARBA00022982"/>
    </source>
</evidence>
<comment type="caution">
    <text evidence="16">The sequence shown here is derived from an EMBL/GenBank/DDBJ whole genome shotgun (WGS) entry which is preliminary data.</text>
</comment>
<dbReference type="InterPro" id="IPR009346">
    <property type="entry name" value="GRIM-19"/>
</dbReference>
<dbReference type="Pfam" id="PF06212">
    <property type="entry name" value="GRIM-19"/>
    <property type="match status" value="1"/>
</dbReference>
<dbReference type="PANTHER" id="PTHR12966:SF0">
    <property type="entry name" value="NADH DEHYDROGENASE [UBIQUINONE] 1 ALPHA SUBCOMPLEX SUBUNIT 13"/>
    <property type="match status" value="1"/>
</dbReference>
<evidence type="ECO:0000256" key="13">
    <source>
        <dbReference type="ARBA" id="ARBA00046797"/>
    </source>
</evidence>
<keyword evidence="11 14" id="KW-0472">Membrane</keyword>
<keyword evidence="9 14" id="KW-1133">Transmembrane helix</keyword>
<reference evidence="16" key="1">
    <citation type="submission" date="2013-05" db="EMBL/GenBank/DDBJ databases">
        <authorList>
            <person name="Yim A.K.Y."/>
            <person name="Chan T.F."/>
            <person name="Ji K.M."/>
            <person name="Liu X.Y."/>
            <person name="Zhou J.W."/>
            <person name="Li R.Q."/>
            <person name="Yang K.Y."/>
            <person name="Li J."/>
            <person name="Li M."/>
            <person name="Law P.T.W."/>
            <person name="Wu Y.L."/>
            <person name="Cai Z.L."/>
            <person name="Qin H."/>
            <person name="Bao Y."/>
            <person name="Leung R.K.K."/>
            <person name="Ng P.K.S."/>
            <person name="Zou J."/>
            <person name="Zhong X.J."/>
            <person name="Ran P.X."/>
            <person name="Zhong N.S."/>
            <person name="Liu Z.G."/>
            <person name="Tsui S.K.W."/>
        </authorList>
    </citation>
    <scope>NUCLEOTIDE SEQUENCE</scope>
    <source>
        <strain evidence="16">Derf</strain>
        <tissue evidence="16">Whole organism</tissue>
    </source>
</reference>
<dbReference type="Proteomes" id="UP000790347">
    <property type="component" value="Unassembled WGS sequence"/>
</dbReference>
<keyword evidence="6 14" id="KW-0812">Transmembrane</keyword>
<evidence type="ECO:0000256" key="6">
    <source>
        <dbReference type="ARBA" id="ARBA00022692"/>
    </source>
</evidence>
<keyword evidence="8 14" id="KW-0249">Electron transport</keyword>
<keyword evidence="10 14" id="KW-0496">Mitochondrion</keyword>
<dbReference type="OrthoDB" id="3308at2759"/>
<evidence type="ECO:0000256" key="10">
    <source>
        <dbReference type="ARBA" id="ARBA00023128"/>
    </source>
</evidence>
<evidence type="ECO:0000256" key="1">
    <source>
        <dbReference type="ARBA" id="ARBA00004298"/>
    </source>
</evidence>
<evidence type="ECO:0000256" key="11">
    <source>
        <dbReference type="ARBA" id="ARBA00023136"/>
    </source>
</evidence>
<keyword evidence="5 14" id="KW-0679">Respiratory chain</keyword>